<comment type="caution">
    <text evidence="1">The sequence shown here is derived from an EMBL/GenBank/DDBJ whole genome shotgun (WGS) entry which is preliminary data.</text>
</comment>
<dbReference type="AlphaFoldDB" id="A0A482X7V9"/>
<reference evidence="1 2" key="1">
    <citation type="journal article" date="2017" name="Gigascience">
        <title>Genome sequence of the small brown planthopper, Laodelphax striatellus.</title>
        <authorList>
            <person name="Zhu J."/>
            <person name="Jiang F."/>
            <person name="Wang X."/>
            <person name="Yang P."/>
            <person name="Bao Y."/>
            <person name="Zhao W."/>
            <person name="Wang W."/>
            <person name="Lu H."/>
            <person name="Wang Q."/>
            <person name="Cui N."/>
            <person name="Li J."/>
            <person name="Chen X."/>
            <person name="Luo L."/>
            <person name="Yu J."/>
            <person name="Kang L."/>
            <person name="Cui F."/>
        </authorList>
    </citation>
    <scope>NUCLEOTIDE SEQUENCE [LARGE SCALE GENOMIC DNA]</scope>
    <source>
        <strain evidence="1">Lst14</strain>
    </source>
</reference>
<evidence type="ECO:0000313" key="1">
    <source>
        <dbReference type="EMBL" id="RZF41391.1"/>
    </source>
</evidence>
<organism evidence="1 2">
    <name type="scientific">Laodelphax striatellus</name>
    <name type="common">Small brown planthopper</name>
    <name type="synonym">Delphax striatella</name>
    <dbReference type="NCBI Taxonomy" id="195883"/>
    <lineage>
        <taxon>Eukaryota</taxon>
        <taxon>Metazoa</taxon>
        <taxon>Ecdysozoa</taxon>
        <taxon>Arthropoda</taxon>
        <taxon>Hexapoda</taxon>
        <taxon>Insecta</taxon>
        <taxon>Pterygota</taxon>
        <taxon>Neoptera</taxon>
        <taxon>Paraneoptera</taxon>
        <taxon>Hemiptera</taxon>
        <taxon>Auchenorrhyncha</taxon>
        <taxon>Fulgoroidea</taxon>
        <taxon>Delphacidae</taxon>
        <taxon>Criomorphinae</taxon>
        <taxon>Laodelphax</taxon>
    </lineage>
</organism>
<accession>A0A482X7V9</accession>
<dbReference type="Proteomes" id="UP000291343">
    <property type="component" value="Unassembled WGS sequence"/>
</dbReference>
<protein>
    <submittedName>
        <fullName evidence="1">Uncharacterized protein</fullName>
    </submittedName>
</protein>
<dbReference type="EMBL" id="QKKF02016774">
    <property type="protein sequence ID" value="RZF41391.1"/>
    <property type="molecule type" value="Genomic_DNA"/>
</dbReference>
<evidence type="ECO:0000313" key="2">
    <source>
        <dbReference type="Proteomes" id="UP000291343"/>
    </source>
</evidence>
<keyword evidence="2" id="KW-1185">Reference proteome</keyword>
<name>A0A482X7V9_LAOST</name>
<proteinExistence type="predicted"/>
<gene>
    <name evidence="1" type="ORF">LSTR_LSTR000105</name>
</gene>
<dbReference type="SMR" id="A0A482X7V9"/>
<dbReference type="InParanoid" id="A0A482X7V9"/>
<sequence>MKRVVNKDGLKKLKRKSVVVEGREKENKVSLVALARKFLEDLVFIFWHARITEFSPEFVGISPCQAPDIPGVSIVSLKTTPMSFVQMLMLNYCNKEDFRNKRPRQATNRHYCSFQCNSMKVNPQLKTETGINQLIVDGASVSAVINVSVACLGLLISRTQRSVPCGENSESSDVVSIWHRDEAIKLVAMKNLLQMHRLTQPDTASKMKIHPCMIGVQSTFLVSVISIIEDVVQCKM</sequence>